<evidence type="ECO:0000313" key="5">
    <source>
        <dbReference type="Proteomes" id="UP000535543"/>
    </source>
</evidence>
<evidence type="ECO:0000256" key="1">
    <source>
        <dbReference type="ARBA" id="ARBA00023125"/>
    </source>
</evidence>
<comment type="caution">
    <text evidence="4">The sequence shown here is derived from an EMBL/GenBank/DDBJ whole genome shotgun (WGS) entry which is preliminary data.</text>
</comment>
<dbReference type="PROSITE" id="PS50977">
    <property type="entry name" value="HTH_TETR_2"/>
    <property type="match status" value="1"/>
</dbReference>
<feature type="DNA-binding region" description="H-T-H motif" evidence="2">
    <location>
        <begin position="41"/>
        <end position="60"/>
    </location>
</feature>
<dbReference type="Gene3D" id="1.10.357.10">
    <property type="entry name" value="Tetracycline Repressor, domain 2"/>
    <property type="match status" value="1"/>
</dbReference>
<dbReference type="InterPro" id="IPR001647">
    <property type="entry name" value="HTH_TetR"/>
</dbReference>
<dbReference type="Pfam" id="PF00440">
    <property type="entry name" value="TetR_N"/>
    <property type="match status" value="1"/>
</dbReference>
<reference evidence="4 5" key="2">
    <citation type="submission" date="2020-06" db="EMBL/GenBank/DDBJ databases">
        <title>Antribacter stalactiti gen. nov., sp. nov., a new member of the family Nacardiaceae isolated from a cave.</title>
        <authorList>
            <person name="Kim I.S."/>
        </authorList>
    </citation>
    <scope>NUCLEOTIDE SEQUENCE [LARGE SCALE GENOMIC DNA]</scope>
    <source>
        <strain evidence="4 5">YC2-7</strain>
    </source>
</reference>
<dbReference type="PANTHER" id="PTHR30055">
    <property type="entry name" value="HTH-TYPE TRANSCRIPTIONAL REGULATOR RUTR"/>
    <property type="match status" value="1"/>
</dbReference>
<sequence length="208" mass="23587">MTSTRAEDFQRLQESRSQASRQQILDSAVQCLVEDGYSGASTLRIQELAGVSRGRLLHHFPSRDELLVGAVAHLVSNRVATLQEEALTTITAADGDPLRIDQAVDQMWVSFHQPYFWASIELWIAARHNENLRRALKPAERKLYKAIRATLDSYFGPTLCAHPRYRQTVDMLVSSMRGVALTYAFDARRPARDLHVAQWREVARVLLS</sequence>
<dbReference type="SUPFAM" id="SSF46689">
    <property type="entry name" value="Homeodomain-like"/>
    <property type="match status" value="1"/>
</dbReference>
<dbReference type="GO" id="GO:0003700">
    <property type="term" value="F:DNA-binding transcription factor activity"/>
    <property type="evidence" value="ECO:0007669"/>
    <property type="project" value="TreeGrafter"/>
</dbReference>
<dbReference type="EMBL" id="VCQU01000001">
    <property type="protein sequence ID" value="NMN93997.1"/>
    <property type="molecule type" value="Genomic_DNA"/>
</dbReference>
<proteinExistence type="predicted"/>
<dbReference type="PRINTS" id="PR00455">
    <property type="entry name" value="HTHTETR"/>
</dbReference>
<keyword evidence="5" id="KW-1185">Reference proteome</keyword>
<name>A0A848KD89_9NOCA</name>
<dbReference type="GO" id="GO:0000976">
    <property type="term" value="F:transcription cis-regulatory region binding"/>
    <property type="evidence" value="ECO:0007669"/>
    <property type="project" value="TreeGrafter"/>
</dbReference>
<protein>
    <submittedName>
        <fullName evidence="4">TetR/AcrR family transcriptional regulator</fullName>
    </submittedName>
</protein>
<dbReference type="InterPro" id="IPR009057">
    <property type="entry name" value="Homeodomain-like_sf"/>
</dbReference>
<dbReference type="RefSeq" id="WP_169584679.1">
    <property type="nucleotide sequence ID" value="NZ_VCQU01000001.1"/>
</dbReference>
<evidence type="ECO:0000259" key="3">
    <source>
        <dbReference type="PROSITE" id="PS50977"/>
    </source>
</evidence>
<reference evidence="4 5" key="1">
    <citation type="submission" date="2019-05" db="EMBL/GenBank/DDBJ databases">
        <authorList>
            <person name="Lee S.D."/>
        </authorList>
    </citation>
    <scope>NUCLEOTIDE SEQUENCE [LARGE SCALE GENOMIC DNA]</scope>
    <source>
        <strain evidence="4 5">YC2-7</strain>
    </source>
</reference>
<evidence type="ECO:0000313" key="4">
    <source>
        <dbReference type="EMBL" id="NMN93997.1"/>
    </source>
</evidence>
<keyword evidence="1 2" id="KW-0238">DNA-binding</keyword>
<dbReference type="InterPro" id="IPR050109">
    <property type="entry name" value="HTH-type_TetR-like_transc_reg"/>
</dbReference>
<gene>
    <name evidence="4" type="ORF">FGL95_02980</name>
</gene>
<accession>A0A848KD89</accession>
<dbReference type="Proteomes" id="UP000535543">
    <property type="component" value="Unassembled WGS sequence"/>
</dbReference>
<feature type="domain" description="HTH tetR-type" evidence="3">
    <location>
        <begin position="18"/>
        <end position="78"/>
    </location>
</feature>
<dbReference type="PANTHER" id="PTHR30055:SF226">
    <property type="entry name" value="HTH-TYPE TRANSCRIPTIONAL REGULATOR PKSA"/>
    <property type="match status" value="1"/>
</dbReference>
<organism evidence="4 5">
    <name type="scientific">Antrihabitans stalactiti</name>
    <dbReference type="NCBI Taxonomy" id="2584121"/>
    <lineage>
        <taxon>Bacteria</taxon>
        <taxon>Bacillati</taxon>
        <taxon>Actinomycetota</taxon>
        <taxon>Actinomycetes</taxon>
        <taxon>Mycobacteriales</taxon>
        <taxon>Nocardiaceae</taxon>
        <taxon>Antrihabitans</taxon>
    </lineage>
</organism>
<evidence type="ECO:0000256" key="2">
    <source>
        <dbReference type="PROSITE-ProRule" id="PRU00335"/>
    </source>
</evidence>
<dbReference type="AlphaFoldDB" id="A0A848KD89"/>